<dbReference type="Gene3D" id="3.40.50.300">
    <property type="entry name" value="P-loop containing nucleotide triphosphate hydrolases"/>
    <property type="match status" value="1"/>
</dbReference>
<dbReference type="RefSeq" id="WP_085854288.1">
    <property type="nucleotide sequence ID" value="NZ_FOPF01000006.1"/>
</dbReference>
<dbReference type="GO" id="GO:0016740">
    <property type="term" value="F:transferase activity"/>
    <property type="evidence" value="ECO:0007669"/>
    <property type="project" value="UniProtKB-KW"/>
</dbReference>
<dbReference type="STRING" id="315423.SAMN04488020_10685"/>
<dbReference type="Proteomes" id="UP000193870">
    <property type="component" value="Unassembled WGS sequence"/>
</dbReference>
<accession>A0A1Y5SXL1</accession>
<name>A0A1Y5SXL1_9RHOB</name>
<protein>
    <submittedName>
        <fullName evidence="1">Sulfotransferase domain protein</fullName>
    </submittedName>
</protein>
<dbReference type="AlphaFoldDB" id="A0A1Y5SXL1"/>
<proteinExistence type="predicted"/>
<sequence>MSELPFQPLIIVGAARSGTNMLRDAVTALDGFVTWPCDEINPIWRHGNLGWPTDAIPPERAERAQEFIRGSFLRLWRARGKPDVIVEKTCANTLRLPFVRAVLPEAKYVHIVRDGRDVVGSARKRWRGEMELPALPYYAAKVRYTPASDLPRYGWSYLRNRISMLRNPDRRMSVWGPRFEGMAEMQSAGVPLADLCAAQWSACAAAADAAIKAMPSSVALTLRYEDVIAEPLSALRTIAEMVGQARTDEALAHATTSISRASVGKGRQTLGPDAARLAATMAPLLSRFGYGD</sequence>
<organism evidence="1 2">
    <name type="scientific">Palleronia marisminoris</name>
    <dbReference type="NCBI Taxonomy" id="315423"/>
    <lineage>
        <taxon>Bacteria</taxon>
        <taxon>Pseudomonadati</taxon>
        <taxon>Pseudomonadota</taxon>
        <taxon>Alphaproteobacteria</taxon>
        <taxon>Rhodobacterales</taxon>
        <taxon>Roseobacteraceae</taxon>
        <taxon>Palleronia</taxon>
    </lineage>
</organism>
<gene>
    <name evidence="1" type="ORF">PAM7066_02318</name>
</gene>
<keyword evidence="2" id="KW-1185">Reference proteome</keyword>
<dbReference type="Pfam" id="PF13469">
    <property type="entry name" value="Sulfotransfer_3"/>
    <property type="match status" value="1"/>
</dbReference>
<keyword evidence="1" id="KW-0808">Transferase</keyword>
<reference evidence="1 2" key="1">
    <citation type="submission" date="2017-03" db="EMBL/GenBank/DDBJ databases">
        <authorList>
            <person name="Afonso C.L."/>
            <person name="Miller P.J."/>
            <person name="Scott M.A."/>
            <person name="Spackman E."/>
            <person name="Goraichik I."/>
            <person name="Dimitrov K.M."/>
            <person name="Suarez D.L."/>
            <person name="Swayne D.E."/>
        </authorList>
    </citation>
    <scope>NUCLEOTIDE SEQUENCE [LARGE SCALE GENOMIC DNA]</scope>
    <source>
        <strain evidence="1 2">CECT 7066</strain>
    </source>
</reference>
<dbReference type="InterPro" id="IPR027417">
    <property type="entry name" value="P-loop_NTPase"/>
</dbReference>
<dbReference type="OrthoDB" id="977108at2"/>
<evidence type="ECO:0000313" key="2">
    <source>
        <dbReference type="Proteomes" id="UP000193870"/>
    </source>
</evidence>
<evidence type="ECO:0000313" key="1">
    <source>
        <dbReference type="EMBL" id="SLN50984.1"/>
    </source>
</evidence>
<dbReference type="SUPFAM" id="SSF52540">
    <property type="entry name" value="P-loop containing nucleoside triphosphate hydrolases"/>
    <property type="match status" value="1"/>
</dbReference>
<dbReference type="EMBL" id="FWFV01000006">
    <property type="protein sequence ID" value="SLN50984.1"/>
    <property type="molecule type" value="Genomic_DNA"/>
</dbReference>